<evidence type="ECO:0000313" key="3">
    <source>
        <dbReference type="Proteomes" id="UP000092460"/>
    </source>
</evidence>
<dbReference type="EMBL" id="JXJN01009494">
    <property type="status" value="NOT_ANNOTATED_CDS"/>
    <property type="molecule type" value="Genomic_DNA"/>
</dbReference>
<feature type="region of interest" description="Disordered" evidence="1">
    <location>
        <begin position="455"/>
        <end position="488"/>
    </location>
</feature>
<organism evidence="2 3">
    <name type="scientific">Glossina palpalis gambiensis</name>
    <dbReference type="NCBI Taxonomy" id="67801"/>
    <lineage>
        <taxon>Eukaryota</taxon>
        <taxon>Metazoa</taxon>
        <taxon>Ecdysozoa</taxon>
        <taxon>Arthropoda</taxon>
        <taxon>Hexapoda</taxon>
        <taxon>Insecta</taxon>
        <taxon>Pterygota</taxon>
        <taxon>Neoptera</taxon>
        <taxon>Endopterygota</taxon>
        <taxon>Diptera</taxon>
        <taxon>Brachycera</taxon>
        <taxon>Muscomorpha</taxon>
        <taxon>Hippoboscoidea</taxon>
        <taxon>Glossinidae</taxon>
        <taxon>Glossina</taxon>
    </lineage>
</organism>
<reference evidence="2" key="2">
    <citation type="submission" date="2020-05" db="UniProtKB">
        <authorList>
            <consortium name="EnsemblMetazoa"/>
        </authorList>
    </citation>
    <scope>IDENTIFICATION</scope>
    <source>
        <strain evidence="2">IAEA</strain>
    </source>
</reference>
<reference evidence="3" key="1">
    <citation type="submission" date="2015-01" db="EMBL/GenBank/DDBJ databases">
        <authorList>
            <person name="Aksoy S."/>
            <person name="Warren W."/>
            <person name="Wilson R.K."/>
        </authorList>
    </citation>
    <scope>NUCLEOTIDE SEQUENCE [LARGE SCALE GENOMIC DNA]</scope>
    <source>
        <strain evidence="3">IAEA</strain>
    </source>
</reference>
<dbReference type="EnsemblMetazoa" id="GPPI021193-RA">
    <property type="protein sequence ID" value="GPPI021193-PA"/>
    <property type="gene ID" value="GPPI021193"/>
</dbReference>
<dbReference type="Proteomes" id="UP000092460">
    <property type="component" value="Unassembled WGS sequence"/>
</dbReference>
<accession>A0A1B0B7B3</accession>
<feature type="region of interest" description="Disordered" evidence="1">
    <location>
        <begin position="82"/>
        <end position="109"/>
    </location>
</feature>
<evidence type="ECO:0000256" key="1">
    <source>
        <dbReference type="SAM" id="MobiDB-lite"/>
    </source>
</evidence>
<keyword evidence="3" id="KW-1185">Reference proteome</keyword>
<sequence length="500" mass="52514">MQHYFDQRSQRSLKVLNNPTQDSYIEAFNHHNEQGARKIRRSPDELNKLTKEPTLIKFEISDAVEPSEEVKELIRKYRSQEFQNEKNSDLKKESAKELTNVSRKKRSTKIKEPSNFQVKFIPFDITDAREPDDNTKALIKRMRAYEIEKVKGIEEDQTLTSTPSFIDVTPFSSKTTTKAHKYRKMKKNKRLRRSAPEMIKFEISDAKDSNPMLKAVYPKYEPKARFLDHSSAHINEDKANIAASERFFTVKESPIKVKKSVSAMPHEVQHIITNILHENQGGLGAAYGKANVKYIAGPSAAYVAPKLLQAGYGHGYGGGGGSGGGGGYVKFLQPQLQIQPVPVHYVYAPLSLAGGGGGQGGGQGGGHGGGSGGYGAGQGGGHGGGGYGAGQGDNGGGGYGGGQGGGAGKGGGAGQGGGYGGAGYGAGQGDHGGGGYGGGQGGGAGKGGGAGQGGYVGGGYGAGQGDHGDRQPAFANQDGKATGKEESESLCKLRRFGVRK</sequence>
<feature type="compositionally biased region" description="Basic and acidic residues" evidence="1">
    <location>
        <begin position="82"/>
        <end position="96"/>
    </location>
</feature>
<dbReference type="VEuPathDB" id="VectorBase:GPPI021193"/>
<evidence type="ECO:0000313" key="2">
    <source>
        <dbReference type="EnsemblMetazoa" id="GPPI021193-PA"/>
    </source>
</evidence>
<feature type="region of interest" description="Disordered" evidence="1">
    <location>
        <begin position="429"/>
        <end position="448"/>
    </location>
</feature>
<feature type="compositionally biased region" description="Gly residues" evidence="1">
    <location>
        <begin position="455"/>
        <end position="465"/>
    </location>
</feature>
<proteinExistence type="predicted"/>
<dbReference type="AlphaFoldDB" id="A0A1B0B7B3"/>
<name>A0A1B0B7B3_9MUSC</name>
<protein>
    <submittedName>
        <fullName evidence="2">Uncharacterized protein</fullName>
    </submittedName>
</protein>
<dbReference type="EMBL" id="JXJN01009495">
    <property type="status" value="NOT_ANNOTATED_CDS"/>
    <property type="molecule type" value="Genomic_DNA"/>
</dbReference>